<dbReference type="AlphaFoldDB" id="A0A151GKS1"/>
<evidence type="ECO:0008006" key="3">
    <source>
        <dbReference type="Google" id="ProtNLM"/>
    </source>
</evidence>
<evidence type="ECO:0000313" key="2">
    <source>
        <dbReference type="Proteomes" id="UP000076580"/>
    </source>
</evidence>
<evidence type="ECO:0000313" key="1">
    <source>
        <dbReference type="EMBL" id="KYK57686.1"/>
    </source>
</evidence>
<dbReference type="Pfam" id="PF12239">
    <property type="entry name" value="DUF3605"/>
    <property type="match status" value="1"/>
</dbReference>
<reference evidence="1 2" key="1">
    <citation type="journal article" date="2016" name="Sci. Rep.">
        <title>Insights into Adaptations to a Near-Obligate Nematode Endoparasitic Lifestyle from the Finished Genome of Drechmeria coniospora.</title>
        <authorList>
            <person name="Zhang L."/>
            <person name="Zhou Z."/>
            <person name="Guo Q."/>
            <person name="Fokkens L."/>
            <person name="Miskei M."/>
            <person name="Pocsi I."/>
            <person name="Zhang W."/>
            <person name="Chen M."/>
            <person name="Wang L."/>
            <person name="Sun Y."/>
            <person name="Donzelli B.G."/>
            <person name="Gibson D.M."/>
            <person name="Nelson D.R."/>
            <person name="Luo J.G."/>
            <person name="Rep M."/>
            <person name="Liu H."/>
            <person name="Yang S."/>
            <person name="Wang J."/>
            <person name="Krasnoff S.B."/>
            <person name="Xu Y."/>
            <person name="Molnar I."/>
            <person name="Lin M."/>
        </authorList>
    </citation>
    <scope>NUCLEOTIDE SEQUENCE [LARGE SCALE GENOMIC DNA]</scope>
    <source>
        <strain evidence="1 2">ARSEF 6962</strain>
    </source>
</reference>
<dbReference type="Proteomes" id="UP000076580">
    <property type="component" value="Chromosome 02"/>
</dbReference>
<comment type="caution">
    <text evidence="1">The sequence shown here is derived from an EMBL/GenBank/DDBJ whole genome shotgun (WGS) entry which is preliminary data.</text>
</comment>
<sequence>MDLGPPDHVPYWQYNVSEGDKTTDCPPFLLNLSDKDRRIIGTPDSAYAPSSWSEVCALVSSNRLDLFQRAPSQLRRYKAYTYRLGREHGSVQDFILRERLGWTQPVRPRGRPFQFPDDIRIIYNDWPYGLDPNIVHLVVWTKFALESDGENGELTDAARVIIEAFVTTTFRQRVPPNQVVWFKNWSALRSIDLVEHFHVMMFGPDPDFVRQVTNGDVPQYMGADV</sequence>
<organism evidence="1 2">
    <name type="scientific">Drechmeria coniospora</name>
    <name type="common">Nematophagous fungus</name>
    <name type="synonym">Meria coniospora</name>
    <dbReference type="NCBI Taxonomy" id="98403"/>
    <lineage>
        <taxon>Eukaryota</taxon>
        <taxon>Fungi</taxon>
        <taxon>Dikarya</taxon>
        <taxon>Ascomycota</taxon>
        <taxon>Pezizomycotina</taxon>
        <taxon>Sordariomycetes</taxon>
        <taxon>Hypocreomycetidae</taxon>
        <taxon>Hypocreales</taxon>
        <taxon>Ophiocordycipitaceae</taxon>
        <taxon>Drechmeria</taxon>
    </lineage>
</organism>
<keyword evidence="2" id="KW-1185">Reference proteome</keyword>
<protein>
    <recommendedName>
        <fullName evidence="3">N-acetylglucosamine-induced protein 1</fullName>
    </recommendedName>
</protein>
<dbReference type="RefSeq" id="XP_040657038.1">
    <property type="nucleotide sequence ID" value="XM_040802005.1"/>
</dbReference>
<dbReference type="STRING" id="98403.A0A151GKS1"/>
<dbReference type="EMBL" id="LAYC01000002">
    <property type="protein sequence ID" value="KYK57686.1"/>
    <property type="molecule type" value="Genomic_DNA"/>
</dbReference>
<dbReference type="InterPro" id="IPR022036">
    <property type="entry name" value="DUF3605"/>
</dbReference>
<accession>A0A151GKS1</accession>
<dbReference type="PANTHER" id="PTHR35020:SF4">
    <property type="entry name" value="N-ACETYLGLUCOSAMINE-INDUCED PROTEIN 1"/>
    <property type="match status" value="1"/>
</dbReference>
<gene>
    <name evidence="1" type="ORF">DCS_04699</name>
</gene>
<dbReference type="GO" id="GO:0006044">
    <property type="term" value="P:N-acetylglucosamine metabolic process"/>
    <property type="evidence" value="ECO:0007669"/>
    <property type="project" value="TreeGrafter"/>
</dbReference>
<name>A0A151GKS1_DRECN</name>
<dbReference type="GeneID" id="63717342"/>
<dbReference type="InParanoid" id="A0A151GKS1"/>
<dbReference type="FunCoup" id="A0A151GKS1">
    <property type="interactions" value="2"/>
</dbReference>
<dbReference type="GO" id="GO:0005737">
    <property type="term" value="C:cytoplasm"/>
    <property type="evidence" value="ECO:0007669"/>
    <property type="project" value="TreeGrafter"/>
</dbReference>
<dbReference type="PANTHER" id="PTHR35020">
    <property type="entry name" value="N-ACETYLGLUCOSAMINE-INDUCED PROTEIN 1"/>
    <property type="match status" value="1"/>
</dbReference>
<proteinExistence type="predicted"/>
<dbReference type="OrthoDB" id="10053431at2759"/>